<gene>
    <name evidence="4" type="ORF">NX780_24950</name>
</gene>
<dbReference type="Pfam" id="PF04434">
    <property type="entry name" value="SWIM"/>
    <property type="match status" value="1"/>
</dbReference>
<evidence type="ECO:0000259" key="3">
    <source>
        <dbReference type="PROSITE" id="PS50966"/>
    </source>
</evidence>
<evidence type="ECO:0000256" key="1">
    <source>
        <dbReference type="PROSITE-ProRule" id="PRU00325"/>
    </source>
</evidence>
<sequence length="446" mass="48798">MTLTSDHILSLAPDAASAKAGSQLATPAKWSQLGRDERALWGECQGSGKVPYRTQIDATEPAFKCSCPSRKFPCKHGLGLYLLLCSHPQLFAAGAAPQWVSDWLDSRQQRQEKKAEKASAQAPADPEAAAAQARKREEKRDQNVSRGMTDLQTWLRDLAREGLAGVRERGPAFWNNMAARLVDAQAGGLAARLRRAGAMCFQTTLPDWERRVANELASLYLLTTAWQRIDALPELLQRDLRNLVGFSVTKEEVLAEAPLSDRWLVLAQQTDEEERVRSRTTWLYGLASQRWALLLQFAAGAQGFEHTLPSGTQFDGELCFYPSALPLRALVRQQSATVPLTASVPAQAGFDALLDAYASALASQPFLGSWPALLDDVVPDVAARVLRGAAGAMLPLDAAFRHGMHLAALSGGHPIRLMGEWNGHAFLPLSAWHEGRLYNFDTDLPG</sequence>
<name>A0ABT2ATN6_9BURK</name>
<dbReference type="EMBL" id="JANUHA010000037">
    <property type="protein sequence ID" value="MCS0599597.1"/>
    <property type="molecule type" value="Genomic_DNA"/>
</dbReference>
<dbReference type="RefSeq" id="WP_258830590.1">
    <property type="nucleotide sequence ID" value="NZ_JANUHA010000037.1"/>
</dbReference>
<dbReference type="PROSITE" id="PS50966">
    <property type="entry name" value="ZF_SWIM"/>
    <property type="match status" value="1"/>
</dbReference>
<dbReference type="InterPro" id="IPR007527">
    <property type="entry name" value="Znf_SWIM"/>
</dbReference>
<keyword evidence="5" id="KW-1185">Reference proteome</keyword>
<keyword evidence="1" id="KW-0862">Zinc</keyword>
<protein>
    <submittedName>
        <fullName evidence="4">SWIM zinc finger family protein</fullName>
    </submittedName>
</protein>
<feature type="compositionally biased region" description="Basic and acidic residues" evidence="2">
    <location>
        <begin position="134"/>
        <end position="143"/>
    </location>
</feature>
<feature type="domain" description="SWIM-type" evidence="3">
    <location>
        <begin position="52"/>
        <end position="85"/>
    </location>
</feature>
<organism evidence="4 5">
    <name type="scientific">Massilia agri</name>
    <dbReference type="NCBI Taxonomy" id="1886785"/>
    <lineage>
        <taxon>Bacteria</taxon>
        <taxon>Pseudomonadati</taxon>
        <taxon>Pseudomonadota</taxon>
        <taxon>Betaproteobacteria</taxon>
        <taxon>Burkholderiales</taxon>
        <taxon>Oxalobacteraceae</taxon>
        <taxon>Telluria group</taxon>
        <taxon>Massilia</taxon>
    </lineage>
</organism>
<reference evidence="4 5" key="1">
    <citation type="submission" date="2022-08" db="EMBL/GenBank/DDBJ databases">
        <title>Reclassification of Massilia species as members of the genera Telluria, Duganella, Pseudoduganella, Mokoshia gen. nov. and Zemynaea gen. nov. using orthogonal and non-orthogonal genome-based approaches.</title>
        <authorList>
            <person name="Bowman J.P."/>
        </authorList>
    </citation>
    <scope>NUCLEOTIDE SEQUENCE [LARGE SCALE GENOMIC DNA]</scope>
    <source>
        <strain evidence="4 5">JCM 31661</strain>
    </source>
</reference>
<keyword evidence="1" id="KW-0479">Metal-binding</keyword>
<proteinExistence type="predicted"/>
<evidence type="ECO:0000256" key="2">
    <source>
        <dbReference type="SAM" id="MobiDB-lite"/>
    </source>
</evidence>
<feature type="region of interest" description="Disordered" evidence="2">
    <location>
        <begin position="110"/>
        <end position="146"/>
    </location>
</feature>
<evidence type="ECO:0000313" key="4">
    <source>
        <dbReference type="EMBL" id="MCS0599597.1"/>
    </source>
</evidence>
<accession>A0ABT2ATN6</accession>
<comment type="caution">
    <text evidence="4">The sequence shown here is derived from an EMBL/GenBank/DDBJ whole genome shotgun (WGS) entry which is preliminary data.</text>
</comment>
<feature type="compositionally biased region" description="Low complexity" evidence="2">
    <location>
        <begin position="118"/>
        <end position="132"/>
    </location>
</feature>
<dbReference type="Proteomes" id="UP001206572">
    <property type="component" value="Unassembled WGS sequence"/>
</dbReference>
<keyword evidence="1" id="KW-0863">Zinc-finger</keyword>
<evidence type="ECO:0000313" key="5">
    <source>
        <dbReference type="Proteomes" id="UP001206572"/>
    </source>
</evidence>